<feature type="domain" description="ShKT" evidence="3">
    <location>
        <begin position="118"/>
        <end position="156"/>
    </location>
</feature>
<dbReference type="WBParaSite" id="EVEC_0001149201-mRNA-1">
    <property type="protein sequence ID" value="EVEC_0001149201-mRNA-1"/>
    <property type="gene ID" value="EVEC_0001149201"/>
</dbReference>
<dbReference type="AlphaFoldDB" id="A0A0N4VKU5"/>
<dbReference type="InterPro" id="IPR003582">
    <property type="entry name" value="ShKT_dom"/>
</dbReference>
<feature type="chain" id="PRO_5043123018" evidence="2">
    <location>
        <begin position="22"/>
        <end position="231"/>
    </location>
</feature>
<dbReference type="EMBL" id="UXUI01011202">
    <property type="protein sequence ID" value="VDD96040.1"/>
    <property type="molecule type" value="Genomic_DNA"/>
</dbReference>
<evidence type="ECO:0000259" key="3">
    <source>
        <dbReference type="SMART" id="SM00254"/>
    </source>
</evidence>
<evidence type="ECO:0000256" key="1">
    <source>
        <dbReference type="SAM" id="Phobius"/>
    </source>
</evidence>
<keyword evidence="1" id="KW-1133">Transmembrane helix</keyword>
<dbReference type="PANTHER" id="PTHR21724:SF109">
    <property type="entry name" value="SHKT DOMAIN-CONTAINING PROTEIN"/>
    <property type="match status" value="1"/>
</dbReference>
<reference evidence="6" key="1">
    <citation type="submission" date="2017-02" db="UniProtKB">
        <authorList>
            <consortium name="WormBaseParasite"/>
        </authorList>
    </citation>
    <scope>IDENTIFICATION</scope>
</reference>
<accession>A0A0N4VKU5</accession>
<name>A0A0N4VKU5_ENTVE</name>
<gene>
    <name evidence="4" type="ORF">EVEC_LOCUS10791</name>
</gene>
<feature type="domain" description="ShKT" evidence="3">
    <location>
        <begin position="74"/>
        <end position="114"/>
    </location>
</feature>
<feature type="signal peptide" evidence="2">
    <location>
        <begin position="1"/>
        <end position="21"/>
    </location>
</feature>
<sequence length="231" mass="26659">MKFLFVILLIVVVMFAIQTVAELYQSVNESFDSCSLYSPENRNGKRSCLNPLDEPFVRSCLKTCKLCCHDKKYNCNNRENATVCELVGIAGLCDDKDYPKLGKEACPKTCGKCEELGECNDKGGEQCLKFKQFCEQKSQLGDYARENCKFTCNKCNTDGNLYKPKCFCYNHNKQLNCLAKILFFYTSLIGNFSDRYLFIYLIIFCCCLHKLIAFRKNFKKLIFLLVNQFKN</sequence>
<keyword evidence="1" id="KW-0472">Membrane</keyword>
<protein>
    <submittedName>
        <fullName evidence="6">ShKT domain-containing protein</fullName>
    </submittedName>
</protein>
<feature type="transmembrane region" description="Helical" evidence="1">
    <location>
        <begin position="196"/>
        <end position="214"/>
    </location>
</feature>
<dbReference type="SMART" id="SM00254">
    <property type="entry name" value="ShKT"/>
    <property type="match status" value="2"/>
</dbReference>
<dbReference type="Gene3D" id="1.10.10.1940">
    <property type="match status" value="1"/>
</dbReference>
<keyword evidence="2" id="KW-0732">Signal</keyword>
<proteinExistence type="predicted"/>
<dbReference type="Proteomes" id="UP000274131">
    <property type="component" value="Unassembled WGS sequence"/>
</dbReference>
<keyword evidence="1" id="KW-0812">Transmembrane</keyword>
<evidence type="ECO:0000256" key="2">
    <source>
        <dbReference type="SAM" id="SignalP"/>
    </source>
</evidence>
<evidence type="ECO:0000313" key="4">
    <source>
        <dbReference type="EMBL" id="VDD96040.1"/>
    </source>
</evidence>
<dbReference type="Pfam" id="PF01549">
    <property type="entry name" value="ShK"/>
    <property type="match status" value="2"/>
</dbReference>
<evidence type="ECO:0000313" key="6">
    <source>
        <dbReference type="WBParaSite" id="EVEC_0001149201-mRNA-1"/>
    </source>
</evidence>
<keyword evidence="5" id="KW-1185">Reference proteome</keyword>
<dbReference type="OrthoDB" id="10644349at2759"/>
<evidence type="ECO:0000313" key="5">
    <source>
        <dbReference type="Proteomes" id="UP000274131"/>
    </source>
</evidence>
<dbReference type="PANTHER" id="PTHR21724">
    <property type="entry name" value="SHKT DOMAIN-CONTAINING PROTEIN"/>
    <property type="match status" value="1"/>
</dbReference>
<reference evidence="4 5" key="2">
    <citation type="submission" date="2018-10" db="EMBL/GenBank/DDBJ databases">
        <authorList>
            <consortium name="Pathogen Informatics"/>
        </authorList>
    </citation>
    <scope>NUCLEOTIDE SEQUENCE [LARGE SCALE GENOMIC DNA]</scope>
</reference>
<organism evidence="6">
    <name type="scientific">Enterobius vermicularis</name>
    <name type="common">Human pinworm</name>
    <dbReference type="NCBI Taxonomy" id="51028"/>
    <lineage>
        <taxon>Eukaryota</taxon>
        <taxon>Metazoa</taxon>
        <taxon>Ecdysozoa</taxon>
        <taxon>Nematoda</taxon>
        <taxon>Chromadorea</taxon>
        <taxon>Rhabditida</taxon>
        <taxon>Spirurina</taxon>
        <taxon>Oxyuridomorpha</taxon>
        <taxon>Oxyuroidea</taxon>
        <taxon>Oxyuridae</taxon>
        <taxon>Enterobius</taxon>
    </lineage>
</organism>